<dbReference type="EMBL" id="CAUEEQ010078233">
    <property type="protein sequence ID" value="CAJ0967310.1"/>
    <property type="molecule type" value="Genomic_DNA"/>
</dbReference>
<name>A0ABN9MKJ9_9NEOB</name>
<feature type="compositionally biased region" description="Basic and acidic residues" evidence="1">
    <location>
        <begin position="108"/>
        <end position="121"/>
    </location>
</feature>
<evidence type="ECO:0000256" key="1">
    <source>
        <dbReference type="SAM" id="MobiDB-lite"/>
    </source>
</evidence>
<comment type="caution">
    <text evidence="2">The sequence shown here is derived from an EMBL/GenBank/DDBJ whole genome shotgun (WGS) entry which is preliminary data.</text>
</comment>
<sequence>MELQLQDRTEFSKRAVSCVLETSSKLHGRMQELCERSADTDPVEETHRAQNKEVFTENHKLQDLATVLQEKHHRISLQDRSVGLRRSRSVKTRRGRHLMKIGGAGPQCEDKKRTSSDEDRRRRSRSVKTRRGRHLMIGGAGPQREDKKRTSSDDRRRRTAA</sequence>
<keyword evidence="3" id="KW-1185">Reference proteome</keyword>
<feature type="compositionally biased region" description="Basic residues" evidence="1">
    <location>
        <begin position="83"/>
        <end position="99"/>
    </location>
</feature>
<gene>
    <name evidence="2" type="ORF">RIMI_LOCUS22130791</name>
</gene>
<dbReference type="Proteomes" id="UP001176940">
    <property type="component" value="Unassembled WGS sequence"/>
</dbReference>
<reference evidence="2" key="1">
    <citation type="submission" date="2023-07" db="EMBL/GenBank/DDBJ databases">
        <authorList>
            <person name="Stuckert A."/>
        </authorList>
    </citation>
    <scope>NUCLEOTIDE SEQUENCE</scope>
</reference>
<accession>A0ABN9MKJ9</accession>
<feature type="compositionally biased region" description="Basic and acidic residues" evidence="1">
    <location>
        <begin position="143"/>
        <end position="161"/>
    </location>
</feature>
<feature type="region of interest" description="Disordered" evidence="1">
    <location>
        <begin position="79"/>
        <end position="161"/>
    </location>
</feature>
<organism evidence="2 3">
    <name type="scientific">Ranitomeya imitator</name>
    <name type="common">mimic poison frog</name>
    <dbReference type="NCBI Taxonomy" id="111125"/>
    <lineage>
        <taxon>Eukaryota</taxon>
        <taxon>Metazoa</taxon>
        <taxon>Chordata</taxon>
        <taxon>Craniata</taxon>
        <taxon>Vertebrata</taxon>
        <taxon>Euteleostomi</taxon>
        <taxon>Amphibia</taxon>
        <taxon>Batrachia</taxon>
        <taxon>Anura</taxon>
        <taxon>Neobatrachia</taxon>
        <taxon>Hyloidea</taxon>
        <taxon>Dendrobatidae</taxon>
        <taxon>Dendrobatinae</taxon>
        <taxon>Ranitomeya</taxon>
    </lineage>
</organism>
<protein>
    <submittedName>
        <fullName evidence="2">Uncharacterized protein</fullName>
    </submittedName>
</protein>
<proteinExistence type="predicted"/>
<evidence type="ECO:0000313" key="2">
    <source>
        <dbReference type="EMBL" id="CAJ0967310.1"/>
    </source>
</evidence>
<feature type="compositionally biased region" description="Basic residues" evidence="1">
    <location>
        <begin position="122"/>
        <end position="134"/>
    </location>
</feature>
<evidence type="ECO:0000313" key="3">
    <source>
        <dbReference type="Proteomes" id="UP001176940"/>
    </source>
</evidence>